<gene>
    <name evidence="6" type="ORF">LCGC14_1681060</name>
</gene>
<feature type="non-terminal residue" evidence="6">
    <location>
        <position position="1"/>
    </location>
</feature>
<evidence type="ECO:0000259" key="5">
    <source>
        <dbReference type="PROSITE" id="PS51669"/>
    </source>
</evidence>
<dbReference type="GO" id="GO:0022904">
    <property type="term" value="P:respiratory electron transport chain"/>
    <property type="evidence" value="ECO:0007669"/>
    <property type="project" value="TreeGrafter"/>
</dbReference>
<dbReference type="AlphaFoldDB" id="A0A0F9K471"/>
<keyword evidence="1" id="KW-0004">4Fe-4S</keyword>
<dbReference type="EMBL" id="LAZR01014569">
    <property type="protein sequence ID" value="KKM16908.1"/>
    <property type="molecule type" value="Genomic_DNA"/>
</dbReference>
<dbReference type="InterPro" id="IPR006963">
    <property type="entry name" value="Mopterin_OxRdtase_4Fe-4S_dom"/>
</dbReference>
<dbReference type="SUPFAM" id="SSF53706">
    <property type="entry name" value="Formate dehydrogenase/DMSO reductase, domains 1-3"/>
    <property type="match status" value="1"/>
</dbReference>
<keyword evidence="2" id="KW-0479">Metal-binding</keyword>
<dbReference type="GO" id="GO:0003954">
    <property type="term" value="F:NADH dehydrogenase activity"/>
    <property type="evidence" value="ECO:0007669"/>
    <property type="project" value="TreeGrafter"/>
</dbReference>
<dbReference type="InterPro" id="IPR006656">
    <property type="entry name" value="Mopterin_OxRdtase"/>
</dbReference>
<evidence type="ECO:0000313" key="6">
    <source>
        <dbReference type="EMBL" id="KKM16908.1"/>
    </source>
</evidence>
<dbReference type="InterPro" id="IPR009010">
    <property type="entry name" value="Asp_de-COase-like_dom_sf"/>
</dbReference>
<evidence type="ECO:0000256" key="1">
    <source>
        <dbReference type="ARBA" id="ARBA00022485"/>
    </source>
</evidence>
<dbReference type="Pfam" id="PF00384">
    <property type="entry name" value="Molybdopterin"/>
    <property type="match status" value="1"/>
</dbReference>
<dbReference type="Pfam" id="PF01568">
    <property type="entry name" value="Molydop_binding"/>
    <property type="match status" value="1"/>
</dbReference>
<proteinExistence type="predicted"/>
<accession>A0A0F9K471</accession>
<keyword evidence="3" id="KW-0408">Iron</keyword>
<dbReference type="PANTHER" id="PTHR43105">
    <property type="entry name" value="RESPIRATORY NITRATE REDUCTASE"/>
    <property type="match status" value="1"/>
</dbReference>
<reference evidence="6" key="1">
    <citation type="journal article" date="2015" name="Nature">
        <title>Complex archaea that bridge the gap between prokaryotes and eukaryotes.</title>
        <authorList>
            <person name="Spang A."/>
            <person name="Saw J.H."/>
            <person name="Jorgensen S.L."/>
            <person name="Zaremba-Niedzwiedzka K."/>
            <person name="Martijn J."/>
            <person name="Lind A.E."/>
            <person name="van Eijk R."/>
            <person name="Schleper C."/>
            <person name="Guy L."/>
            <person name="Ettema T.J."/>
        </authorList>
    </citation>
    <scope>NUCLEOTIDE SEQUENCE</scope>
</reference>
<keyword evidence="4" id="KW-0411">Iron-sulfur</keyword>
<comment type="caution">
    <text evidence="6">The sequence shown here is derived from an EMBL/GenBank/DDBJ whole genome shotgun (WGS) entry which is preliminary data.</text>
</comment>
<protein>
    <recommendedName>
        <fullName evidence="5">4Fe-4S Mo/W bis-MGD-type domain-containing protein</fullName>
    </recommendedName>
</protein>
<dbReference type="SUPFAM" id="SSF50692">
    <property type="entry name" value="ADC-like"/>
    <property type="match status" value="1"/>
</dbReference>
<sequence>ELQRVIPAESDVNQGILCARGFFGYEYIGSPKRLTTPLVRKQGKLTPATWEEAMELITNRFKDIRDTSGGEALAAIASPKCTLEENYLLQKMMRAGLGTNNIDSVARLGLAGLRRIVEGLLGSEHVVSKIREIASSGAVFSVCSDPVTEAPVLGIRVRNAHHDGAVVITLGHAPGLRRHCSYCLNPARGTEGHVLGAILSEVLELKKTPGTHGAPGSNNELEDILKELVLPRAQDVKEFISAVSENEIKSVARALVEADNVSLIAGRPIAASPSAPWGIIVFTALAYVLGAKVYLISEGPNENGLLDMGCEPDMLPGYRPLGDVEHREALEELWGARIPQDPGLSLTEIIESIERSEVKGLFVLGENPAFNLPDSGYVTEALKKLDLLVVQDIFMNETAELADVVLPAMAWAERDGIYVNMERKLQQLVAVLPGTGREDWQILAGLCTSFGLEAEYRSAGDIFTEITKATGIYGNLSYSGIKAGTGNWPYGGKAETSGYLGTDDLRPYLGLPSPDASDGLELVHERSLFVPGTMSRYSDALQGISDGPMAKMSTSLAERNAIGPGDAVTLFSERGEVHANAQLDPYLHDNTLYCTNHYKSTGILKLFRYNRVPFTKTPCIYANKAGITKR</sequence>
<dbReference type="Gene3D" id="2.40.40.20">
    <property type="match status" value="1"/>
</dbReference>
<dbReference type="GO" id="GO:0016020">
    <property type="term" value="C:membrane"/>
    <property type="evidence" value="ECO:0007669"/>
    <property type="project" value="TreeGrafter"/>
</dbReference>
<dbReference type="InterPro" id="IPR006657">
    <property type="entry name" value="MoPterin_dinucl-bd_dom"/>
</dbReference>
<dbReference type="PANTHER" id="PTHR43105:SF10">
    <property type="entry name" value="NADH-QUINONE OXIDOREDUCTASE SUBUNIT G"/>
    <property type="match status" value="1"/>
</dbReference>
<dbReference type="PROSITE" id="PS51669">
    <property type="entry name" value="4FE4S_MOW_BIS_MGD"/>
    <property type="match status" value="1"/>
</dbReference>
<name>A0A0F9K471_9ZZZZ</name>
<dbReference type="GO" id="GO:0051539">
    <property type="term" value="F:4 iron, 4 sulfur cluster binding"/>
    <property type="evidence" value="ECO:0007669"/>
    <property type="project" value="UniProtKB-KW"/>
</dbReference>
<feature type="domain" description="4Fe-4S Mo/W bis-MGD-type" evidence="5">
    <location>
        <begin position="1"/>
        <end position="32"/>
    </location>
</feature>
<organism evidence="6">
    <name type="scientific">marine sediment metagenome</name>
    <dbReference type="NCBI Taxonomy" id="412755"/>
    <lineage>
        <taxon>unclassified sequences</taxon>
        <taxon>metagenomes</taxon>
        <taxon>ecological metagenomes</taxon>
    </lineage>
</organism>
<evidence type="ECO:0000256" key="2">
    <source>
        <dbReference type="ARBA" id="ARBA00022723"/>
    </source>
</evidence>
<dbReference type="GO" id="GO:0046872">
    <property type="term" value="F:metal ion binding"/>
    <property type="evidence" value="ECO:0007669"/>
    <property type="project" value="UniProtKB-KW"/>
</dbReference>
<dbReference type="GO" id="GO:0043546">
    <property type="term" value="F:molybdopterin cofactor binding"/>
    <property type="evidence" value="ECO:0007669"/>
    <property type="project" value="InterPro"/>
</dbReference>
<dbReference type="Gene3D" id="3.40.228.10">
    <property type="entry name" value="Dimethylsulfoxide Reductase, domain 2"/>
    <property type="match status" value="1"/>
</dbReference>
<dbReference type="InterPro" id="IPR050123">
    <property type="entry name" value="Prok_molybdopt-oxidoreductase"/>
</dbReference>
<evidence type="ECO:0000256" key="3">
    <source>
        <dbReference type="ARBA" id="ARBA00023004"/>
    </source>
</evidence>
<dbReference type="Gene3D" id="3.40.50.740">
    <property type="match status" value="1"/>
</dbReference>
<evidence type="ECO:0000256" key="4">
    <source>
        <dbReference type="ARBA" id="ARBA00023014"/>
    </source>
</evidence>